<dbReference type="NCBIfam" id="NF033709">
    <property type="entry name" value="PorV_fam"/>
    <property type="match status" value="1"/>
</dbReference>
<dbReference type="eggNOG" id="COG2067">
    <property type="taxonomic scope" value="Bacteria"/>
</dbReference>
<dbReference type="RefSeq" id="WP_014201919.1">
    <property type="nucleotide sequence ID" value="NC_016599.1"/>
</dbReference>
<dbReference type="Pfam" id="PF19572">
    <property type="entry name" value="PorV"/>
    <property type="match status" value="1"/>
</dbReference>
<dbReference type="STRING" id="926562.Oweho_1573"/>
<dbReference type="EMBL" id="CP003156">
    <property type="protein sequence ID" value="AEV32563.1"/>
    <property type="molecule type" value="Genomic_DNA"/>
</dbReference>
<dbReference type="Proteomes" id="UP000005631">
    <property type="component" value="Chromosome"/>
</dbReference>
<dbReference type="KEGG" id="oho:Oweho_1573"/>
<gene>
    <name evidence="3" type="ordered locus">Oweho_1573</name>
</gene>
<reference evidence="3 4" key="1">
    <citation type="journal article" date="2012" name="Stand. Genomic Sci.">
        <title>Genome sequence of the orange-pigmented seawater bacterium Owenweeksia hongkongensis type strain (UST20020801(T)).</title>
        <authorList>
            <person name="Riedel T."/>
            <person name="Held B."/>
            <person name="Nolan M."/>
            <person name="Lucas S."/>
            <person name="Lapidus A."/>
            <person name="Tice H."/>
            <person name="Del Rio T.G."/>
            <person name="Cheng J.F."/>
            <person name="Han C."/>
            <person name="Tapia R."/>
            <person name="Goodwin L.A."/>
            <person name="Pitluck S."/>
            <person name="Liolios K."/>
            <person name="Mavromatis K."/>
            <person name="Pagani I."/>
            <person name="Ivanova N."/>
            <person name="Mikhailova N."/>
            <person name="Pati A."/>
            <person name="Chen A."/>
            <person name="Palaniappan K."/>
            <person name="Rohde M."/>
            <person name="Tindall B.J."/>
            <person name="Detter J.C."/>
            <person name="Goker M."/>
            <person name="Woyke T."/>
            <person name="Bristow J."/>
            <person name="Eisen J.A."/>
            <person name="Markowitz V."/>
            <person name="Hugenholtz P."/>
            <person name="Klenk H.P."/>
            <person name="Kyrpides N.C."/>
        </authorList>
    </citation>
    <scope>NUCLEOTIDE SEQUENCE</scope>
    <source>
        <strain evidence="4">DSM 17368 / JCM 12287 / NRRL B-23963</strain>
    </source>
</reference>
<dbReference type="SUPFAM" id="SSF56935">
    <property type="entry name" value="Porins"/>
    <property type="match status" value="1"/>
</dbReference>
<protein>
    <recommendedName>
        <fullName evidence="2">Type IX secretion system protein PorV domain-containing protein</fullName>
    </recommendedName>
</protein>
<accession>G8QZD5</accession>
<feature type="domain" description="Type IX secretion system protein PorV" evidence="2">
    <location>
        <begin position="24"/>
        <end position="171"/>
    </location>
</feature>
<dbReference type="Gene3D" id="2.40.160.60">
    <property type="entry name" value="Outer membrane protein transport protein (OMPP1/FadL/TodX)"/>
    <property type="match status" value="1"/>
</dbReference>
<name>G8QZD5_OWEHD</name>
<feature type="signal peptide" evidence="1">
    <location>
        <begin position="1"/>
        <end position="17"/>
    </location>
</feature>
<sequence>MKKLLSLLILLSGTLSAQIGGQNAYQFLNIVPSARVAGQGGVAIANTEQDVNFALWNPSLLNKEMSGQVSISMVDYLSDILLGDVTYARHYDSIGTFSIGLRYLDYGDFDRANTLGIRAGEFGGADVALTIGYGYQLDTNWSFGANLKVINSTLEAYSSTGMALDLAATYQIPRKRLSIALVAKNIGFQFNAYDAQREKLPFELQLGISNRFEHLPLRWSLTWEQLETWDLRYDDPSNVKVNSLTGEIEEDKPGVMNNVLRHLVIGAEFAPTKSFNIQFGYNFRKRQELNLDTRRTSAGFSFGLGLKISKFRINYARNMYHVAGGANNFSLVTNLGDFKK</sequence>
<evidence type="ECO:0000313" key="4">
    <source>
        <dbReference type="Proteomes" id="UP000005631"/>
    </source>
</evidence>
<dbReference type="HOGENOM" id="CLU_069104_0_0_10"/>
<keyword evidence="1" id="KW-0732">Signal</keyword>
<evidence type="ECO:0000259" key="2">
    <source>
        <dbReference type="Pfam" id="PF19572"/>
    </source>
</evidence>
<dbReference type="OrthoDB" id="9809953at2"/>
<proteinExistence type="predicted"/>
<dbReference type="AlphaFoldDB" id="G8QZD5"/>
<dbReference type="InterPro" id="IPR045741">
    <property type="entry name" value="PorV"/>
</dbReference>
<evidence type="ECO:0000256" key="1">
    <source>
        <dbReference type="SAM" id="SignalP"/>
    </source>
</evidence>
<organism evidence="3 4">
    <name type="scientific">Owenweeksia hongkongensis (strain DSM 17368 / CIP 108786 / JCM 12287 / NRRL B-23963 / UST20020801)</name>
    <dbReference type="NCBI Taxonomy" id="926562"/>
    <lineage>
        <taxon>Bacteria</taxon>
        <taxon>Pseudomonadati</taxon>
        <taxon>Bacteroidota</taxon>
        <taxon>Flavobacteriia</taxon>
        <taxon>Flavobacteriales</taxon>
        <taxon>Owenweeksiaceae</taxon>
        <taxon>Owenweeksia</taxon>
    </lineage>
</organism>
<dbReference type="NCBIfam" id="NF033711">
    <property type="entry name" value="T9SS_PorQ"/>
    <property type="match status" value="1"/>
</dbReference>
<evidence type="ECO:0000313" key="3">
    <source>
        <dbReference type="EMBL" id="AEV32563.1"/>
    </source>
</evidence>
<keyword evidence="4" id="KW-1185">Reference proteome</keyword>
<feature type="chain" id="PRO_5003515217" description="Type IX secretion system protein PorV domain-containing protein" evidence="1">
    <location>
        <begin position="18"/>
        <end position="340"/>
    </location>
</feature>